<dbReference type="EMBL" id="CAJVPS010000535">
    <property type="protein sequence ID" value="CAG8493297.1"/>
    <property type="molecule type" value="Genomic_DNA"/>
</dbReference>
<dbReference type="SUPFAM" id="SSF54695">
    <property type="entry name" value="POZ domain"/>
    <property type="match status" value="1"/>
</dbReference>
<dbReference type="InterPro" id="IPR000210">
    <property type="entry name" value="BTB/POZ_dom"/>
</dbReference>
<name>A0A9N8ZG65_9GLOM</name>
<dbReference type="AlphaFoldDB" id="A0A9N8ZG65"/>
<dbReference type="GO" id="GO:0051260">
    <property type="term" value="P:protein homooligomerization"/>
    <property type="evidence" value="ECO:0007669"/>
    <property type="project" value="InterPro"/>
</dbReference>
<organism evidence="2 3">
    <name type="scientific">Ambispora leptoticha</name>
    <dbReference type="NCBI Taxonomy" id="144679"/>
    <lineage>
        <taxon>Eukaryota</taxon>
        <taxon>Fungi</taxon>
        <taxon>Fungi incertae sedis</taxon>
        <taxon>Mucoromycota</taxon>
        <taxon>Glomeromycotina</taxon>
        <taxon>Glomeromycetes</taxon>
        <taxon>Archaeosporales</taxon>
        <taxon>Ambisporaceae</taxon>
        <taxon>Ambispora</taxon>
    </lineage>
</organism>
<dbReference type="CDD" id="cd18316">
    <property type="entry name" value="BTB_POZ_KCTD-like"/>
    <property type="match status" value="1"/>
</dbReference>
<proteinExistence type="predicted"/>
<evidence type="ECO:0000313" key="3">
    <source>
        <dbReference type="Proteomes" id="UP000789508"/>
    </source>
</evidence>
<dbReference type="Gene3D" id="3.30.710.10">
    <property type="entry name" value="Potassium Channel Kv1.1, Chain A"/>
    <property type="match status" value="1"/>
</dbReference>
<dbReference type="OrthoDB" id="2414723at2759"/>
<dbReference type="InterPro" id="IPR011333">
    <property type="entry name" value="SKP1/BTB/POZ_sf"/>
</dbReference>
<dbReference type="Proteomes" id="UP000789508">
    <property type="component" value="Unassembled WGS sequence"/>
</dbReference>
<dbReference type="Pfam" id="PF02214">
    <property type="entry name" value="BTB_2"/>
    <property type="match status" value="1"/>
</dbReference>
<protein>
    <submittedName>
        <fullName evidence="2">8230_t:CDS:1</fullName>
    </submittedName>
</protein>
<dbReference type="InterPro" id="IPR003131">
    <property type="entry name" value="T1-type_BTB"/>
</dbReference>
<dbReference type="PANTHER" id="PTHR14499">
    <property type="entry name" value="POTASSIUM CHANNEL TETRAMERIZATION DOMAIN-CONTAINING"/>
    <property type="match status" value="1"/>
</dbReference>
<keyword evidence="3" id="KW-1185">Reference proteome</keyword>
<accession>A0A9N8ZG65</accession>
<comment type="caution">
    <text evidence="2">The sequence shown here is derived from an EMBL/GenBank/DDBJ whole genome shotgun (WGS) entry which is preliminary data.</text>
</comment>
<reference evidence="2" key="1">
    <citation type="submission" date="2021-06" db="EMBL/GenBank/DDBJ databases">
        <authorList>
            <person name="Kallberg Y."/>
            <person name="Tangrot J."/>
            <person name="Rosling A."/>
        </authorList>
    </citation>
    <scope>NUCLEOTIDE SEQUENCE</scope>
    <source>
        <strain evidence="2">FL130A</strain>
    </source>
</reference>
<evidence type="ECO:0000259" key="1">
    <source>
        <dbReference type="SMART" id="SM00225"/>
    </source>
</evidence>
<evidence type="ECO:0000313" key="2">
    <source>
        <dbReference type="EMBL" id="CAG8493297.1"/>
    </source>
</evidence>
<dbReference type="SMART" id="SM00225">
    <property type="entry name" value="BTB"/>
    <property type="match status" value="1"/>
</dbReference>
<gene>
    <name evidence="2" type="ORF">ALEPTO_LOCUS3100</name>
</gene>
<feature type="domain" description="BTB" evidence="1">
    <location>
        <begin position="6"/>
        <end position="119"/>
    </location>
</feature>
<dbReference type="PANTHER" id="PTHR14499:SF136">
    <property type="entry name" value="GH08630P"/>
    <property type="match status" value="1"/>
</dbReference>
<sequence length="242" mass="28550">MAQSGEKIVLNIGGIRYETKRSTLTAYPDTFLGSMFLERNAALLHPTKEGEYFIDRDGTAFKYIMQFYRDGKISWRDFCDRDHNMHIPQISRRELEKELDFYCIPKSVLNVPPSVVISEQVDEFIAILKDVIYDLIRHMRNEWTLEFFKNVNGSSTTHNNMKTHSLSTVRRHAEFFDLAGYEIFDMFGEEIRRHLEKEIPNLCCTITKEDFMHLPKYRFHITINNKHSRATILAETCLAEYF</sequence>